<keyword evidence="2" id="KW-0808">Transferase</keyword>
<name>A0A6A7VLT5_9BACT</name>
<proteinExistence type="predicted"/>
<dbReference type="EMBL" id="VZAZ01000039">
    <property type="protein sequence ID" value="MQO55692.1"/>
    <property type="molecule type" value="Genomic_DNA"/>
</dbReference>
<comment type="caution">
    <text evidence="2">The sequence shown here is derived from an EMBL/GenBank/DDBJ whole genome shotgun (WGS) entry which is preliminary data.</text>
</comment>
<dbReference type="Gene3D" id="3.90.550.10">
    <property type="entry name" value="Spore Coat Polysaccharide Biosynthesis Protein SpsA, Chain A"/>
    <property type="match status" value="1"/>
</dbReference>
<dbReference type="RefSeq" id="WP_153094544.1">
    <property type="nucleotide sequence ID" value="NZ_VZAK01000048.1"/>
</dbReference>
<evidence type="ECO:0000313" key="2">
    <source>
        <dbReference type="EMBL" id="MQO55692.1"/>
    </source>
</evidence>
<reference evidence="2 3" key="1">
    <citation type="submission" date="2019-09" db="EMBL/GenBank/DDBJ databases">
        <title>Distinct polysaccharide growth profiles of human intestinal Prevotella copri isolates.</title>
        <authorList>
            <person name="Fehlner-Peach H."/>
            <person name="Magnabosco C."/>
            <person name="Raghavan V."/>
            <person name="Scher J.U."/>
            <person name="Tett A."/>
            <person name="Cox L.M."/>
            <person name="Gottsegen C."/>
            <person name="Watters A."/>
            <person name="Wiltshire- Gordon J.D."/>
            <person name="Segata N."/>
            <person name="Bonneau R."/>
            <person name="Littman D.R."/>
        </authorList>
    </citation>
    <scope>NUCLEOTIDE SEQUENCE [LARGE SCALE GENOMIC DNA]</scope>
    <source>
        <strain evidence="2 3">BVe41219</strain>
    </source>
</reference>
<dbReference type="AlphaFoldDB" id="A0A6A7VLT5"/>
<evidence type="ECO:0000313" key="3">
    <source>
        <dbReference type="Proteomes" id="UP000358159"/>
    </source>
</evidence>
<dbReference type="InterPro" id="IPR001173">
    <property type="entry name" value="Glyco_trans_2-like"/>
</dbReference>
<sequence length="304" mass="35597">MKERQNNLAIIIPAYKATFLAAALDSIAAQTCQDFTLYIGDDCSPNNLEEIVDKYRDKINLVYKRFDTNLGGKDLVAQWERCIDMMQGEDWLWLFSDDDVMQKNCVEEFYKTNKEKPKAGLIHFNVNCLDNATGKILPLPKFPDFCSSKFYLDEKLKGHLISFVVEFVVRRDIFFDNGRFQNFDLAWGSDFISWVKFSDAAGGIDTCGNAKVLWRKSDENISPDKSNPILVRKIRSLTDNAKWLLDFTKKRGYGHQWFYTKYPLGEIRRNRKLLTKEQREILLDEYKEKIQPSLFVQYVIKWLK</sequence>
<dbReference type="GO" id="GO:0016758">
    <property type="term" value="F:hexosyltransferase activity"/>
    <property type="evidence" value="ECO:0007669"/>
    <property type="project" value="UniProtKB-ARBA"/>
</dbReference>
<dbReference type="Pfam" id="PF00535">
    <property type="entry name" value="Glycos_transf_2"/>
    <property type="match status" value="1"/>
</dbReference>
<feature type="domain" description="Glycosyltransferase 2-like" evidence="1">
    <location>
        <begin position="10"/>
        <end position="135"/>
    </location>
</feature>
<dbReference type="SUPFAM" id="SSF53448">
    <property type="entry name" value="Nucleotide-diphospho-sugar transferases"/>
    <property type="match status" value="1"/>
</dbReference>
<accession>A0A6A7VLT5</accession>
<dbReference type="CDD" id="cd00761">
    <property type="entry name" value="Glyco_tranf_GTA_type"/>
    <property type="match status" value="1"/>
</dbReference>
<organism evidence="2 3">
    <name type="scientific">Segatella copri</name>
    <dbReference type="NCBI Taxonomy" id="165179"/>
    <lineage>
        <taxon>Bacteria</taxon>
        <taxon>Pseudomonadati</taxon>
        <taxon>Bacteroidota</taxon>
        <taxon>Bacteroidia</taxon>
        <taxon>Bacteroidales</taxon>
        <taxon>Prevotellaceae</taxon>
        <taxon>Segatella</taxon>
    </lineage>
</organism>
<dbReference type="InterPro" id="IPR029044">
    <property type="entry name" value="Nucleotide-diphossugar_trans"/>
</dbReference>
<dbReference type="PANTHER" id="PTHR22916:SF3">
    <property type="entry name" value="UDP-GLCNAC:BETAGAL BETA-1,3-N-ACETYLGLUCOSAMINYLTRANSFERASE-LIKE PROTEIN 1"/>
    <property type="match status" value="1"/>
</dbReference>
<dbReference type="Proteomes" id="UP000358159">
    <property type="component" value="Unassembled WGS sequence"/>
</dbReference>
<evidence type="ECO:0000259" key="1">
    <source>
        <dbReference type="Pfam" id="PF00535"/>
    </source>
</evidence>
<protein>
    <submittedName>
        <fullName evidence="2">Glycosyltransferase family 2 protein</fullName>
    </submittedName>
</protein>
<dbReference type="PANTHER" id="PTHR22916">
    <property type="entry name" value="GLYCOSYLTRANSFERASE"/>
    <property type="match status" value="1"/>
</dbReference>
<gene>
    <name evidence="2" type="ORF">F7D42_08225</name>
</gene>